<evidence type="ECO:0000313" key="1">
    <source>
        <dbReference type="EMBL" id="SAL82923.1"/>
    </source>
</evidence>
<dbReference type="AlphaFoldDB" id="A0A158KQC2"/>
<protein>
    <submittedName>
        <fullName evidence="1">Uncharacterized protein</fullName>
    </submittedName>
</protein>
<proteinExistence type="predicted"/>
<evidence type="ECO:0000313" key="2">
    <source>
        <dbReference type="Proteomes" id="UP000054925"/>
    </source>
</evidence>
<name>A0A158KQC2_9BURK</name>
<gene>
    <name evidence="1" type="ORF">AWB67_06263</name>
</gene>
<reference evidence="1" key="1">
    <citation type="submission" date="2016-01" db="EMBL/GenBank/DDBJ databases">
        <authorList>
            <person name="Peeters C."/>
        </authorList>
    </citation>
    <scope>NUCLEOTIDE SEQUENCE [LARGE SCALE GENOMIC DNA]</scope>
    <source>
        <strain evidence="1">LMG 22937</strain>
    </source>
</reference>
<dbReference type="EMBL" id="FCOL02000085">
    <property type="protein sequence ID" value="SAL82923.1"/>
    <property type="molecule type" value="Genomic_DNA"/>
</dbReference>
<dbReference type="RefSeq" id="WP_327366779.1">
    <property type="nucleotide sequence ID" value="NZ_FCOL02000085.1"/>
</dbReference>
<dbReference type="Proteomes" id="UP000054925">
    <property type="component" value="Unassembled WGS sequence"/>
</dbReference>
<keyword evidence="2" id="KW-1185">Reference proteome</keyword>
<organism evidence="1 2">
    <name type="scientific">Caballeronia terrestris</name>
    <dbReference type="NCBI Taxonomy" id="1226301"/>
    <lineage>
        <taxon>Bacteria</taxon>
        <taxon>Pseudomonadati</taxon>
        <taxon>Pseudomonadota</taxon>
        <taxon>Betaproteobacteria</taxon>
        <taxon>Burkholderiales</taxon>
        <taxon>Burkholderiaceae</taxon>
        <taxon>Caballeronia</taxon>
    </lineage>
</organism>
<comment type="caution">
    <text evidence="1">The sequence shown here is derived from an EMBL/GenBank/DDBJ whole genome shotgun (WGS) entry which is preliminary data.</text>
</comment>
<accession>A0A158KQC2</accession>
<sequence>MFDFLPNLDFQVFKADCLKVSPGGNNNLLRHMLRAFEALGAA</sequence>